<organism evidence="1 2">
    <name type="scientific">Bacillus cereus</name>
    <dbReference type="NCBI Taxonomy" id="1396"/>
    <lineage>
        <taxon>Bacteria</taxon>
        <taxon>Bacillati</taxon>
        <taxon>Bacillota</taxon>
        <taxon>Bacilli</taxon>
        <taxon>Bacillales</taxon>
        <taxon>Bacillaceae</taxon>
        <taxon>Bacillus</taxon>
        <taxon>Bacillus cereus group</taxon>
    </lineage>
</organism>
<sequence>MFECGGHSNNKSSDNGGLHALNIKNCGVDPNKKGVIHHDSIRECKENI</sequence>
<accession>A0A164PUU3</accession>
<keyword evidence="1" id="KW-0067">ATP-binding</keyword>
<dbReference type="Proteomes" id="UP000076482">
    <property type="component" value="Unassembled WGS sequence"/>
</dbReference>
<protein>
    <submittedName>
        <fullName evidence="1">Methionine ABC transporter ATP-binding protein</fullName>
    </submittedName>
</protein>
<dbReference type="PATRIC" id="fig|1396.535.peg.3831"/>
<gene>
    <name evidence="1" type="ORF">B4088_1600</name>
</gene>
<comment type="caution">
    <text evidence="1">The sequence shown here is derived from an EMBL/GenBank/DDBJ whole genome shotgun (WGS) entry which is preliminary data.</text>
</comment>
<keyword evidence="1" id="KW-0547">Nucleotide-binding</keyword>
<name>A0A164PUU3_BACCE</name>
<dbReference type="EMBL" id="LJKE01000035">
    <property type="protein sequence ID" value="KZD68647.1"/>
    <property type="molecule type" value="Genomic_DNA"/>
</dbReference>
<evidence type="ECO:0000313" key="1">
    <source>
        <dbReference type="EMBL" id="KZD68647.1"/>
    </source>
</evidence>
<evidence type="ECO:0000313" key="2">
    <source>
        <dbReference type="Proteomes" id="UP000076482"/>
    </source>
</evidence>
<dbReference type="GO" id="GO:0005524">
    <property type="term" value="F:ATP binding"/>
    <property type="evidence" value="ECO:0007669"/>
    <property type="project" value="UniProtKB-KW"/>
</dbReference>
<reference evidence="1 2" key="1">
    <citation type="submission" date="2015-09" db="EMBL/GenBank/DDBJ databases">
        <title>Bacillus cereus food isolates.</title>
        <authorList>
            <person name="Boekhorst J."/>
        </authorList>
    </citation>
    <scope>NUCLEOTIDE SEQUENCE [LARGE SCALE GENOMIC DNA]</scope>
    <source>
        <strain evidence="1 2">B4088</strain>
    </source>
</reference>
<proteinExistence type="predicted"/>
<dbReference type="AlphaFoldDB" id="A0A164PUU3"/>